<gene>
    <name evidence="2" type="ORF">ANANG_G00244740</name>
</gene>
<evidence type="ECO:0000259" key="1">
    <source>
        <dbReference type="Pfam" id="PF14719"/>
    </source>
</evidence>
<dbReference type="AlphaFoldDB" id="A0A9D3LS69"/>
<dbReference type="Pfam" id="PF14719">
    <property type="entry name" value="PID_2"/>
    <property type="match status" value="1"/>
</dbReference>
<dbReference type="InterPro" id="IPR006020">
    <property type="entry name" value="PTB/PI_dom"/>
</dbReference>
<dbReference type="PANTHER" id="PTHR11232">
    <property type="entry name" value="PHOSPHOTYROSINE INTERACTION DOMAIN-CONTAINING FAMILY MEMBER"/>
    <property type="match status" value="1"/>
</dbReference>
<name>A0A9D3LS69_ANGAN</name>
<dbReference type="Gene3D" id="2.30.29.30">
    <property type="entry name" value="Pleckstrin-homology domain (PH domain)/Phosphotyrosine-binding domain (PTB)"/>
    <property type="match status" value="1"/>
</dbReference>
<reference evidence="2" key="1">
    <citation type="submission" date="2021-01" db="EMBL/GenBank/DDBJ databases">
        <title>A chromosome-scale assembly of European eel, Anguilla anguilla.</title>
        <authorList>
            <person name="Henkel C."/>
            <person name="Jong-Raadsen S.A."/>
            <person name="Dufour S."/>
            <person name="Weltzien F.-A."/>
            <person name="Palstra A.P."/>
            <person name="Pelster B."/>
            <person name="Spaink H.P."/>
            <person name="Van Den Thillart G.E."/>
            <person name="Jansen H."/>
            <person name="Zahm M."/>
            <person name="Klopp C."/>
            <person name="Cedric C."/>
            <person name="Louis A."/>
            <person name="Berthelot C."/>
            <person name="Parey E."/>
            <person name="Roest Crollius H."/>
            <person name="Montfort J."/>
            <person name="Robinson-Rechavi M."/>
            <person name="Bucao C."/>
            <person name="Bouchez O."/>
            <person name="Gislard M."/>
            <person name="Lluch J."/>
            <person name="Milhes M."/>
            <person name="Lampietro C."/>
            <person name="Lopez Roques C."/>
            <person name="Donnadieu C."/>
            <person name="Braasch I."/>
            <person name="Desvignes T."/>
            <person name="Postlethwait J."/>
            <person name="Bobe J."/>
            <person name="Guiguen Y."/>
            <person name="Dirks R."/>
        </authorList>
    </citation>
    <scope>NUCLEOTIDE SEQUENCE</scope>
    <source>
        <strain evidence="2">Tag_6206</strain>
        <tissue evidence="2">Liver</tissue>
    </source>
</reference>
<feature type="domain" description="PID" evidence="1">
    <location>
        <begin position="74"/>
        <end position="153"/>
    </location>
</feature>
<dbReference type="Proteomes" id="UP001044222">
    <property type="component" value="Chromosome 14"/>
</dbReference>
<dbReference type="PANTHER" id="PTHR11232:SF34">
    <property type="entry name" value="PROTEIN FAM43B"/>
    <property type="match status" value="1"/>
</dbReference>
<sequence>MLPWRRRKIVLVEEETKAKPKSLGVGTGGAYGSVVWSLVRSFPDLLPEWPLRRLGRAFRSKRQTVELNRDDPVYTVRYLGSAVTLSGKGEGCTEEAVGKIWSRSDYGGKGARMKLAVGPQGVRLGASGDRRKPCHLFYLHRVTCCAPTPAGPRSSPGSTGTR</sequence>
<dbReference type="InterPro" id="IPR011993">
    <property type="entry name" value="PH-like_dom_sf"/>
</dbReference>
<evidence type="ECO:0000313" key="2">
    <source>
        <dbReference type="EMBL" id="KAG5835506.1"/>
    </source>
</evidence>
<proteinExistence type="predicted"/>
<dbReference type="EMBL" id="JAFIRN010000014">
    <property type="protein sequence ID" value="KAG5835506.1"/>
    <property type="molecule type" value="Genomic_DNA"/>
</dbReference>
<protein>
    <recommendedName>
        <fullName evidence="1">PID domain-containing protein</fullName>
    </recommendedName>
</protein>
<dbReference type="InterPro" id="IPR051133">
    <property type="entry name" value="Adapter_Engulfment-Domain"/>
</dbReference>
<evidence type="ECO:0000313" key="3">
    <source>
        <dbReference type="Proteomes" id="UP001044222"/>
    </source>
</evidence>
<comment type="caution">
    <text evidence="2">The sequence shown here is derived from an EMBL/GenBank/DDBJ whole genome shotgun (WGS) entry which is preliminary data.</text>
</comment>
<organism evidence="2 3">
    <name type="scientific">Anguilla anguilla</name>
    <name type="common">European freshwater eel</name>
    <name type="synonym">Muraena anguilla</name>
    <dbReference type="NCBI Taxonomy" id="7936"/>
    <lineage>
        <taxon>Eukaryota</taxon>
        <taxon>Metazoa</taxon>
        <taxon>Chordata</taxon>
        <taxon>Craniata</taxon>
        <taxon>Vertebrata</taxon>
        <taxon>Euteleostomi</taxon>
        <taxon>Actinopterygii</taxon>
        <taxon>Neopterygii</taxon>
        <taxon>Teleostei</taxon>
        <taxon>Anguilliformes</taxon>
        <taxon>Anguillidae</taxon>
        <taxon>Anguilla</taxon>
    </lineage>
</organism>
<accession>A0A9D3LS69</accession>
<keyword evidence="3" id="KW-1185">Reference proteome</keyword>
<dbReference type="SUPFAM" id="SSF50729">
    <property type="entry name" value="PH domain-like"/>
    <property type="match status" value="1"/>
</dbReference>